<dbReference type="PANTHER" id="PTHR23166">
    <property type="entry name" value="FILAMIN/GPBP-INTERACTING PROTEIN"/>
    <property type="match status" value="1"/>
</dbReference>
<feature type="region of interest" description="Disordered" evidence="3">
    <location>
        <begin position="980"/>
        <end position="1045"/>
    </location>
</feature>
<dbReference type="InterPro" id="IPR050719">
    <property type="entry name" value="Cortactin-Actin_Reg"/>
</dbReference>
<dbReference type="InterPro" id="IPR019131">
    <property type="entry name" value="Cortactin-binding_p2_N"/>
</dbReference>
<feature type="compositionally biased region" description="Acidic residues" evidence="3">
    <location>
        <begin position="824"/>
        <end position="838"/>
    </location>
</feature>
<evidence type="ECO:0000256" key="2">
    <source>
        <dbReference type="SAM" id="Coils"/>
    </source>
</evidence>
<feature type="region of interest" description="Disordered" evidence="3">
    <location>
        <begin position="1096"/>
        <end position="1126"/>
    </location>
</feature>
<feature type="compositionally biased region" description="Polar residues" evidence="3">
    <location>
        <begin position="890"/>
        <end position="901"/>
    </location>
</feature>
<feature type="region of interest" description="Disordered" evidence="3">
    <location>
        <begin position="764"/>
        <end position="946"/>
    </location>
</feature>
<evidence type="ECO:0000313" key="5">
    <source>
        <dbReference type="EMBL" id="CAG5099604.1"/>
    </source>
</evidence>
<feature type="compositionally biased region" description="Low complexity" evidence="3">
    <location>
        <begin position="1029"/>
        <end position="1042"/>
    </location>
</feature>
<evidence type="ECO:0000256" key="1">
    <source>
        <dbReference type="ARBA" id="ARBA00023054"/>
    </source>
</evidence>
<feature type="compositionally biased region" description="Low complexity" evidence="3">
    <location>
        <begin position="770"/>
        <end position="792"/>
    </location>
</feature>
<keyword evidence="1 2" id="KW-0175">Coiled coil</keyword>
<dbReference type="PANTHER" id="PTHR23166:SF5">
    <property type="entry name" value="CTTNBP2 N-TERMINAL-LIKE PROTEIN"/>
    <property type="match status" value="1"/>
</dbReference>
<feature type="coiled-coil region" evidence="2">
    <location>
        <begin position="193"/>
        <end position="367"/>
    </location>
</feature>
<protein>
    <submittedName>
        <fullName evidence="5">Oidioi.mRNA.OKI2018_I69.XSR.g16596.t3.cds</fullName>
    </submittedName>
</protein>
<sequence length="1126" mass="127987">MSESSVDPVKSEKKQKGKQRKLTHDELLRLCSVFEGELQARDQAITILKQQLRQVNTAREALKRDEFINASDDEKTGNTVGQLKSIIEHQKESMRKLKREMCSTEQKHHQLMEEFGKEKRKHQEYMDKSDEFVNLLEADRQKMKLLLEEEKTRYDGISRNYEKLKKDSSEEIEKLKKFSMLLVEEKQAQNKKDERYLSRLKTAESEIVELEETLETLLKKLENEQEHSAQLERGLDELCDKHQQELEDAMAELEAERKKVAELEDTLESKIAQVKKLKGLHRNLQKTDDQLLELQEKLEKDGGRADLEEEITQLRAKVAEFENQESAQGISDEADMRRQVANELKAMEDLENELDRLRKTALIHKQLERFVEDSMFKLEELGGRFEIEEKKTSEMEVSMAEIKRGFSELDSTSANIIIVEEELRKDYRILEEELKRKSGDSSDKTSLMATIIAERDELKTKLEDESIRRKKLEEEAIEKSRDIMRSSSRIEFDSETVENLKNENLEMKSIVAALEDEINALKRCTPVPKKGSKSSKNSDEISDSEIKLLATEEDLENVKVALKQEEQKTQKQALQVQMMKDRMFKLEEREEKYKNVEEELKRALKKKNEAQTEAQSYHRQIADIKTLLEDEVREKRSFEKALEEATRNLKQLEKSGKSSSVQVQTDDDFAFHSRPSSRLGAMSPAVHIFDGPASHRIIPGGFKGCNFAAGMSQESLVRPSSIKNQNRIKLPASNEKVQMSFIAEHGQSATAKTVFKISKDKETGAPFITSSSSENSTVKVSNSESKSSTSLKAEPEEKPEEKGKEQQRQKSVFVYELIPSGNSDEAEDSESIDCESADLDTKVERVRKKRSMFEKASSTAPALSFKKGNTAAAKTLNEQPQPPKQEDSKPQTQPSKNSSALDTVIAEPQKLQLENSQKTKKSQIKSISKSFPSVVPRKEQKAMPSKVEKIEKIENIVETLETSTSVNSTDKGFLGHTITTKSKVKKASSESKISKVKSSTKNKEENIPVDVPVDDIPPPGELRRRFSEDSISSEASVSSDSSSRLKRTHVILLDTGLKPVTPHQVVPVGQEAVINLDEISSNTESSLVRQRAAIWKEKETGNPNAKLPIPVQTGARGKSRSRDSRR</sequence>
<feature type="compositionally biased region" description="Basic and acidic residues" evidence="3">
    <location>
        <begin position="936"/>
        <end position="946"/>
    </location>
</feature>
<name>A0ABN7SLG6_OIKDI</name>
<dbReference type="EMBL" id="OU015569">
    <property type="protein sequence ID" value="CAG5099604.1"/>
    <property type="molecule type" value="Genomic_DNA"/>
</dbReference>
<evidence type="ECO:0000313" key="6">
    <source>
        <dbReference type="Proteomes" id="UP001158576"/>
    </source>
</evidence>
<dbReference type="Proteomes" id="UP001158576">
    <property type="component" value="Chromosome XSR"/>
</dbReference>
<organism evidence="5 6">
    <name type="scientific">Oikopleura dioica</name>
    <name type="common">Tunicate</name>
    <dbReference type="NCBI Taxonomy" id="34765"/>
    <lineage>
        <taxon>Eukaryota</taxon>
        <taxon>Metazoa</taxon>
        <taxon>Chordata</taxon>
        <taxon>Tunicata</taxon>
        <taxon>Appendicularia</taxon>
        <taxon>Copelata</taxon>
        <taxon>Oikopleuridae</taxon>
        <taxon>Oikopleura</taxon>
    </lineage>
</organism>
<feature type="compositionally biased region" description="Basic and acidic residues" evidence="3">
    <location>
        <begin position="793"/>
        <end position="808"/>
    </location>
</feature>
<feature type="coiled-coil region" evidence="2">
    <location>
        <begin position="45"/>
        <end position="100"/>
    </location>
</feature>
<evidence type="ECO:0000256" key="3">
    <source>
        <dbReference type="SAM" id="MobiDB-lite"/>
    </source>
</evidence>
<proteinExistence type="predicted"/>
<accession>A0ABN7SLG6</accession>
<feature type="coiled-coil region" evidence="2">
    <location>
        <begin position="420"/>
        <end position="517"/>
    </location>
</feature>
<feature type="coiled-coil region" evidence="2">
    <location>
        <begin position="133"/>
        <end position="167"/>
    </location>
</feature>
<feature type="region of interest" description="Disordered" evidence="3">
    <location>
        <begin position="1"/>
        <end position="21"/>
    </location>
</feature>
<evidence type="ECO:0000259" key="4">
    <source>
        <dbReference type="Pfam" id="PF09727"/>
    </source>
</evidence>
<feature type="domain" description="Cortactin-binding protein-2 N-terminal" evidence="4">
    <location>
        <begin position="21"/>
        <end position="187"/>
    </location>
</feature>
<keyword evidence="6" id="KW-1185">Reference proteome</keyword>
<feature type="coiled-coil region" evidence="2">
    <location>
        <begin position="548"/>
        <end position="662"/>
    </location>
</feature>
<dbReference type="Pfam" id="PF09727">
    <property type="entry name" value="CortBP2"/>
    <property type="match status" value="1"/>
</dbReference>
<gene>
    <name evidence="5" type="ORF">OKIOD_LOCUS8154</name>
</gene>
<reference evidence="5 6" key="1">
    <citation type="submission" date="2021-04" db="EMBL/GenBank/DDBJ databases">
        <authorList>
            <person name="Bliznina A."/>
        </authorList>
    </citation>
    <scope>NUCLEOTIDE SEQUENCE [LARGE SCALE GENOMIC DNA]</scope>
</reference>